<organism evidence="3 4">
    <name type="scientific">Bradyrhizobium elkanii</name>
    <dbReference type="NCBI Taxonomy" id="29448"/>
    <lineage>
        <taxon>Bacteria</taxon>
        <taxon>Pseudomonadati</taxon>
        <taxon>Pseudomonadota</taxon>
        <taxon>Alphaproteobacteria</taxon>
        <taxon>Hyphomicrobiales</taxon>
        <taxon>Nitrobacteraceae</taxon>
        <taxon>Bradyrhizobium</taxon>
    </lineage>
</organism>
<dbReference type="PANTHER" id="PTHR42928">
    <property type="entry name" value="TRICARBOXYLATE-BINDING PROTEIN"/>
    <property type="match status" value="1"/>
</dbReference>
<sequence length="346" mass="36994">MTGTIIANTEQDAAAIERGHKGEIEMSHRNRLMVLLAAAGMLVSTAAQAQDYPTKPITLIVPWPAGGSTDISMRAIAESASKVLGQPIAVDNKAGGGGTVGPATMAAGAKPDGYTIAQIPITVFRLPLMQEVSWDPAKDFSYIIHLTGYTFGVTTNAESQFKTWQDVVDFAKKNPGKVTYATPGTGTSLHIGMEQIALMAGIKLTQVPFKGGAETNAAVLGQHTMLQADSTGWRPLVDAGKLRLLMVWTGARSPNYPDAPTLKELGYPMVYDSPFGIAGPKGMDPKIVAKLHDAFKKAIEDPAVIATLAKYDMVPNYKNTEDYKKFVGEVTESERKVIDTLGLAKK</sequence>
<proteinExistence type="inferred from homology"/>
<keyword evidence="2" id="KW-0732">Signal</keyword>
<evidence type="ECO:0000313" key="4">
    <source>
        <dbReference type="Proteomes" id="UP000673383"/>
    </source>
</evidence>
<protein>
    <submittedName>
        <fullName evidence="3">Tripartite-type tricarboxylate transporter receptor subunit TctC</fullName>
    </submittedName>
</protein>
<dbReference type="Gene3D" id="3.40.190.150">
    <property type="entry name" value="Bordetella uptake gene, domain 1"/>
    <property type="match status" value="1"/>
</dbReference>
<dbReference type="SUPFAM" id="SSF53850">
    <property type="entry name" value="Periplasmic binding protein-like II"/>
    <property type="match status" value="1"/>
</dbReference>
<dbReference type="CDD" id="cd07012">
    <property type="entry name" value="PBP2_Bug_TTT"/>
    <property type="match status" value="1"/>
</dbReference>
<dbReference type="InterPro" id="IPR005064">
    <property type="entry name" value="BUG"/>
</dbReference>
<gene>
    <name evidence="3" type="ORF">JOH49_000631</name>
</gene>
<evidence type="ECO:0000313" key="3">
    <source>
        <dbReference type="EMBL" id="MBP1290878.1"/>
    </source>
</evidence>
<dbReference type="EMBL" id="JAFICZ010000001">
    <property type="protein sequence ID" value="MBP1290878.1"/>
    <property type="molecule type" value="Genomic_DNA"/>
</dbReference>
<dbReference type="Gene3D" id="3.40.190.10">
    <property type="entry name" value="Periplasmic binding protein-like II"/>
    <property type="match status" value="1"/>
</dbReference>
<dbReference type="PIRSF" id="PIRSF017082">
    <property type="entry name" value="YflP"/>
    <property type="match status" value="1"/>
</dbReference>
<dbReference type="AlphaFoldDB" id="A0A8I1XZK4"/>
<reference evidence="3" key="1">
    <citation type="submission" date="2021-02" db="EMBL/GenBank/DDBJ databases">
        <title>Genomic Encyclopedia of Type Strains, Phase IV (KMG-V): Genome sequencing to study the core and pangenomes of soil and plant-associated prokaryotes.</title>
        <authorList>
            <person name="Whitman W."/>
        </authorList>
    </citation>
    <scope>NUCLEOTIDE SEQUENCE</scope>
    <source>
        <strain evidence="3">USDA 406</strain>
    </source>
</reference>
<comment type="similarity">
    <text evidence="1">Belongs to the UPF0065 (bug) family.</text>
</comment>
<comment type="caution">
    <text evidence="3">The sequence shown here is derived from an EMBL/GenBank/DDBJ whole genome shotgun (WGS) entry which is preliminary data.</text>
</comment>
<evidence type="ECO:0000256" key="2">
    <source>
        <dbReference type="SAM" id="SignalP"/>
    </source>
</evidence>
<feature type="signal peptide" evidence="2">
    <location>
        <begin position="1"/>
        <end position="49"/>
    </location>
</feature>
<feature type="chain" id="PRO_5034571018" evidence="2">
    <location>
        <begin position="50"/>
        <end position="346"/>
    </location>
</feature>
<accession>A0A8I1XZK4</accession>
<name>A0A8I1XZK4_BRAEL</name>
<dbReference type="Proteomes" id="UP000673383">
    <property type="component" value="Unassembled WGS sequence"/>
</dbReference>
<evidence type="ECO:0000256" key="1">
    <source>
        <dbReference type="ARBA" id="ARBA00006987"/>
    </source>
</evidence>
<dbReference type="Pfam" id="PF03401">
    <property type="entry name" value="TctC"/>
    <property type="match status" value="1"/>
</dbReference>
<keyword evidence="3" id="KW-0675">Receptor</keyword>
<dbReference type="PANTHER" id="PTHR42928:SF5">
    <property type="entry name" value="BLR1237 PROTEIN"/>
    <property type="match status" value="1"/>
</dbReference>
<dbReference type="InterPro" id="IPR042100">
    <property type="entry name" value="Bug_dom1"/>
</dbReference>